<keyword evidence="2" id="KW-1185">Reference proteome</keyword>
<accession>A0A6G1I5R6</accession>
<protein>
    <submittedName>
        <fullName evidence="1">Uncharacterized protein</fullName>
    </submittedName>
</protein>
<evidence type="ECO:0000313" key="1">
    <source>
        <dbReference type="EMBL" id="KAF2403466.1"/>
    </source>
</evidence>
<reference evidence="1" key="1">
    <citation type="journal article" date="2020" name="Stud. Mycol.">
        <title>101 Dothideomycetes genomes: a test case for predicting lifestyles and emergence of pathogens.</title>
        <authorList>
            <person name="Haridas S."/>
            <person name="Albert R."/>
            <person name="Binder M."/>
            <person name="Bloem J."/>
            <person name="Labutti K."/>
            <person name="Salamov A."/>
            <person name="Andreopoulos B."/>
            <person name="Baker S."/>
            <person name="Barry K."/>
            <person name="Bills G."/>
            <person name="Bluhm B."/>
            <person name="Cannon C."/>
            <person name="Castanera R."/>
            <person name="Culley D."/>
            <person name="Daum C."/>
            <person name="Ezra D."/>
            <person name="Gonzalez J."/>
            <person name="Henrissat B."/>
            <person name="Kuo A."/>
            <person name="Liang C."/>
            <person name="Lipzen A."/>
            <person name="Lutzoni F."/>
            <person name="Magnuson J."/>
            <person name="Mondo S."/>
            <person name="Nolan M."/>
            <person name="Ohm R."/>
            <person name="Pangilinan J."/>
            <person name="Park H.-J."/>
            <person name="Ramirez L."/>
            <person name="Alfaro M."/>
            <person name="Sun H."/>
            <person name="Tritt A."/>
            <person name="Yoshinaga Y."/>
            <person name="Zwiers L.-H."/>
            <person name="Turgeon B."/>
            <person name="Goodwin S."/>
            <person name="Spatafora J."/>
            <person name="Crous P."/>
            <person name="Grigoriev I."/>
        </authorList>
    </citation>
    <scope>NUCLEOTIDE SEQUENCE</scope>
    <source>
        <strain evidence="1">CBS 262.69</strain>
    </source>
</reference>
<gene>
    <name evidence="1" type="ORF">EJ06DRAFT_527082</name>
</gene>
<organism evidence="1 2">
    <name type="scientific">Trichodelitschia bisporula</name>
    <dbReference type="NCBI Taxonomy" id="703511"/>
    <lineage>
        <taxon>Eukaryota</taxon>
        <taxon>Fungi</taxon>
        <taxon>Dikarya</taxon>
        <taxon>Ascomycota</taxon>
        <taxon>Pezizomycotina</taxon>
        <taxon>Dothideomycetes</taxon>
        <taxon>Dothideomycetes incertae sedis</taxon>
        <taxon>Phaeotrichales</taxon>
        <taxon>Phaeotrichaceae</taxon>
        <taxon>Trichodelitschia</taxon>
    </lineage>
</organism>
<dbReference type="AlphaFoldDB" id="A0A6G1I5R6"/>
<dbReference type="Proteomes" id="UP000799640">
    <property type="component" value="Unassembled WGS sequence"/>
</dbReference>
<dbReference type="EMBL" id="ML996689">
    <property type="protein sequence ID" value="KAF2403466.1"/>
    <property type="molecule type" value="Genomic_DNA"/>
</dbReference>
<evidence type="ECO:0000313" key="2">
    <source>
        <dbReference type="Proteomes" id="UP000799640"/>
    </source>
</evidence>
<name>A0A6G1I5R6_9PEZI</name>
<sequence length="60" mass="6944">MQECNSRLKARLWGFQLRSPAGQNAKNEAVSCRARRGGRDWRRHSHMPQGIKFSFQLISS</sequence>
<proteinExistence type="predicted"/>